<protein>
    <submittedName>
        <fullName evidence="2">Uncharacterized protein</fullName>
    </submittedName>
</protein>
<dbReference type="EMBL" id="LGRX02025357">
    <property type="protein sequence ID" value="KAK3252525.1"/>
    <property type="molecule type" value="Genomic_DNA"/>
</dbReference>
<feature type="region of interest" description="Disordered" evidence="1">
    <location>
        <begin position="71"/>
        <end position="90"/>
    </location>
</feature>
<keyword evidence="3" id="KW-1185">Reference proteome</keyword>
<sequence>AEDQITIEGSRKLMLQVFSDHQREWVSALEKHLKGVPVADPASPERPVVPALSVIASTPSDAAKEIAGISRSNPTFEEPAAELAPESQMS</sequence>
<gene>
    <name evidence="2" type="ORF">CYMTET_38178</name>
</gene>
<accession>A0AAE0CEL9</accession>
<dbReference type="Proteomes" id="UP001190700">
    <property type="component" value="Unassembled WGS sequence"/>
</dbReference>
<feature type="non-terminal residue" evidence="2">
    <location>
        <position position="1"/>
    </location>
</feature>
<evidence type="ECO:0000256" key="1">
    <source>
        <dbReference type="SAM" id="MobiDB-lite"/>
    </source>
</evidence>
<evidence type="ECO:0000313" key="2">
    <source>
        <dbReference type="EMBL" id="KAK3252525.1"/>
    </source>
</evidence>
<evidence type="ECO:0000313" key="3">
    <source>
        <dbReference type="Proteomes" id="UP001190700"/>
    </source>
</evidence>
<name>A0AAE0CEL9_9CHLO</name>
<reference evidence="2 3" key="1">
    <citation type="journal article" date="2015" name="Genome Biol. Evol.">
        <title>Comparative Genomics of a Bacterivorous Green Alga Reveals Evolutionary Causalities and Consequences of Phago-Mixotrophic Mode of Nutrition.</title>
        <authorList>
            <person name="Burns J.A."/>
            <person name="Paasch A."/>
            <person name="Narechania A."/>
            <person name="Kim E."/>
        </authorList>
    </citation>
    <scope>NUCLEOTIDE SEQUENCE [LARGE SCALE GENOMIC DNA]</scope>
    <source>
        <strain evidence="2 3">PLY_AMNH</strain>
    </source>
</reference>
<dbReference type="AlphaFoldDB" id="A0AAE0CEL9"/>
<proteinExistence type="predicted"/>
<organism evidence="2 3">
    <name type="scientific">Cymbomonas tetramitiformis</name>
    <dbReference type="NCBI Taxonomy" id="36881"/>
    <lineage>
        <taxon>Eukaryota</taxon>
        <taxon>Viridiplantae</taxon>
        <taxon>Chlorophyta</taxon>
        <taxon>Pyramimonadophyceae</taxon>
        <taxon>Pyramimonadales</taxon>
        <taxon>Pyramimonadaceae</taxon>
        <taxon>Cymbomonas</taxon>
    </lineage>
</organism>
<comment type="caution">
    <text evidence="2">The sequence shown here is derived from an EMBL/GenBank/DDBJ whole genome shotgun (WGS) entry which is preliminary data.</text>
</comment>